<feature type="region of interest" description="Disordered" evidence="1">
    <location>
        <begin position="1070"/>
        <end position="1146"/>
    </location>
</feature>
<feature type="compositionally biased region" description="Polar residues" evidence="1">
    <location>
        <begin position="541"/>
        <end position="551"/>
    </location>
</feature>
<reference evidence="3" key="2">
    <citation type="journal article" date="2021" name="Sci. Data">
        <title>Chromosome-scale genome sequencing, assembly and annotation of six genomes from subfamily Leishmaniinae.</title>
        <authorList>
            <person name="Almutairi H."/>
            <person name="Urbaniak M.D."/>
            <person name="Bates M.D."/>
            <person name="Jariyapan N."/>
            <person name="Kwakye-Nuako G."/>
            <person name="Thomaz Soccol V."/>
            <person name="Al-Salem W.S."/>
            <person name="Dillon R.J."/>
            <person name="Bates P.A."/>
            <person name="Gatherer D."/>
        </authorList>
    </citation>
    <scope>NUCLEOTIDE SEQUENCE [LARGE SCALE GENOMIC DNA]</scope>
</reference>
<dbReference type="Proteomes" id="UP000674143">
    <property type="component" value="Unassembled WGS sequence"/>
</dbReference>
<feature type="region of interest" description="Disordered" evidence="1">
    <location>
        <begin position="356"/>
        <end position="384"/>
    </location>
</feature>
<feature type="compositionally biased region" description="Low complexity" evidence="1">
    <location>
        <begin position="299"/>
        <end position="310"/>
    </location>
</feature>
<dbReference type="GeneID" id="92356240"/>
<feature type="region of interest" description="Disordered" evidence="1">
    <location>
        <begin position="524"/>
        <end position="551"/>
    </location>
</feature>
<dbReference type="EMBL" id="JAFHLR010000036">
    <property type="protein sequence ID" value="KAG5464776.1"/>
    <property type="molecule type" value="Genomic_DNA"/>
</dbReference>
<feature type="region of interest" description="Disordered" evidence="1">
    <location>
        <begin position="1209"/>
        <end position="1234"/>
    </location>
</feature>
<feature type="region of interest" description="Disordered" evidence="1">
    <location>
        <begin position="579"/>
        <end position="600"/>
    </location>
</feature>
<evidence type="ECO:0000313" key="3">
    <source>
        <dbReference type="Proteomes" id="UP000674143"/>
    </source>
</evidence>
<dbReference type="AlphaFoldDB" id="A0A836FZI8"/>
<feature type="compositionally biased region" description="Basic residues" evidence="1">
    <location>
        <begin position="615"/>
        <end position="630"/>
    </location>
</feature>
<evidence type="ECO:0000313" key="2">
    <source>
        <dbReference type="EMBL" id="KAG5464776.1"/>
    </source>
</evidence>
<feature type="compositionally biased region" description="Polar residues" evidence="1">
    <location>
        <begin position="96"/>
        <end position="107"/>
    </location>
</feature>
<evidence type="ECO:0000256" key="1">
    <source>
        <dbReference type="SAM" id="MobiDB-lite"/>
    </source>
</evidence>
<dbReference type="RefSeq" id="XP_067058407.1">
    <property type="nucleotide sequence ID" value="XM_067202306.1"/>
</dbReference>
<feature type="compositionally biased region" description="Low complexity" evidence="1">
    <location>
        <begin position="80"/>
        <end position="90"/>
    </location>
</feature>
<dbReference type="KEGG" id="loi:92356240"/>
<organism evidence="2 3">
    <name type="scientific">Leishmania orientalis</name>
    <dbReference type="NCBI Taxonomy" id="2249476"/>
    <lineage>
        <taxon>Eukaryota</taxon>
        <taxon>Discoba</taxon>
        <taxon>Euglenozoa</taxon>
        <taxon>Kinetoplastea</taxon>
        <taxon>Metakinetoplastina</taxon>
        <taxon>Trypanosomatida</taxon>
        <taxon>Trypanosomatidae</taxon>
        <taxon>Leishmaniinae</taxon>
        <taxon>Leishmania</taxon>
    </lineage>
</organism>
<feature type="region of interest" description="Disordered" evidence="1">
    <location>
        <begin position="895"/>
        <end position="922"/>
    </location>
</feature>
<protein>
    <recommendedName>
        <fullName evidence="4">Streptococcal hemagglutinin-like protein</fullName>
    </recommendedName>
</protein>
<feature type="region of interest" description="Disordered" evidence="1">
    <location>
        <begin position="119"/>
        <end position="140"/>
    </location>
</feature>
<feature type="region of interest" description="Disordered" evidence="1">
    <location>
        <begin position="615"/>
        <end position="636"/>
    </location>
</feature>
<feature type="region of interest" description="Disordered" evidence="1">
    <location>
        <begin position="264"/>
        <end position="311"/>
    </location>
</feature>
<sequence>MRITTATVAIPVGTPDATAQKGNSTAVNAVAEAEAPWRSRSQLITHSTTLLNALSAGAPGAPAARAMPAAGTAGGGGGATASALSTSDTPSPGSAHATSPSSASERTALKNQLTAADALKAARRSSAAGRPSSGQRSIRSCTRPAAEILRCISDATTSDLSARALNVCTAAETLRRVFDGASHAASRATDIGRGASAAAFEGVWESSPFVSSSSASSGAGCAKRAKAAHGARRFPATHRSCNSVITEQPQLRMSLTQDNRGFLNPGYSCDSSDRNSDDCDYSSVRGGSDGGATGKGRHGATSAASSGRAAPVPVVASSLRSGEKRSVLALFPLTAAEEEAARQVYDAYRTQQQKTCNHRNDASFTRRHSQITKTASPSSLSRSTSVGEKELLQLLRRLYHRAQGMMVPSTRAAAFGLAPPLARATSPTTAANVVGVRRRFPSNKYLLDMAEACFGTRRFQALMAAATADGDGGVTVVARNKDRGAPAHTTASQSRWSSSPGLTVGEALSFFRCLKTELPSNALKQAKSRHGGQPARPGATAGNTGQDRSAKAFSSLSALDLPSSQRRWSASATISHAAQNVCRRRSTPAARRHSRPPPSPIACVVARRATAALIRPRKPRGRRKSPRRRTGLPPPPFQHLLISDSCKSDAAHRDDLIRTYVQQRAFAEIAEGHGGHDSSTVTLERLMKVLRWFKLALNPSAVERVCGVRMQSARESHISIDFNAFVKIINSGLHGQCCIEGSCSSFALTHVSADNNSDPPLDMPVLALLPEMPIRAPSVLPVIPGPTAAEAASLGAGRGAVPCASAAYCTGSVRYGEGPNRSLLAAASAASAVHCRQSSVSSVTTSASSAASGTSVHRPSLDTDDAYPFVAHHSAIAVLCRSIRQRLRRELRMSVSSGSDALLPPRDDQSSSSWDGDGVAPKERDHLRHFPLAQRMPTVSYSSRSSSLASAAAMSMPSGDVGAACLFRESGSVSTSHHSEECATPPMSSKRRIGTTYNTQRFCQTLREQASQSPVVAPVLPPRLHPYTLAPALRDMLAEPDVIGEEAIVSKYSPSTRRWRGRGYHLNGLPPAVPATARRHSPSSAAAGRCRQQQGSAHRLTSLSPYCNSGQNARGTGGHRRLRSAAQSMLSRIRRSPSLHSCPDQSLLHTLPSAEPNSSASFLFQPLPARMASRRPKLNRSGSSYMRPVAVPALGVCAAHVSQAPFSPSARSSPLLWSPGAPSDTLGGSRLRSK</sequence>
<comment type="caution">
    <text evidence="2">The sequence shown here is derived from an EMBL/GenBank/DDBJ whole genome shotgun (WGS) entry which is preliminary data.</text>
</comment>
<name>A0A836FZI8_9TRYP</name>
<feature type="compositionally biased region" description="Basic residues" evidence="1">
    <location>
        <begin position="582"/>
        <end position="595"/>
    </location>
</feature>
<feature type="region of interest" description="Disordered" evidence="1">
    <location>
        <begin position="58"/>
        <end position="107"/>
    </location>
</feature>
<keyword evidence="3" id="KW-1185">Reference proteome</keyword>
<accession>A0A836FZI8</accession>
<feature type="compositionally biased region" description="Polar residues" evidence="1">
    <location>
        <begin position="1091"/>
        <end position="1114"/>
    </location>
</feature>
<reference evidence="3" key="1">
    <citation type="journal article" date="2021" name="Microbiol. Resour. Announc.">
        <title>LGAAP: Leishmaniinae Genome Assembly and Annotation Pipeline.</title>
        <authorList>
            <person name="Almutairi H."/>
            <person name="Urbaniak M.D."/>
            <person name="Bates M.D."/>
            <person name="Jariyapan N."/>
            <person name="Kwakye-Nuako G."/>
            <person name="Thomaz-Soccol V."/>
            <person name="Al-Salem W.S."/>
            <person name="Dillon R.J."/>
            <person name="Bates P.A."/>
            <person name="Gatherer D."/>
        </authorList>
    </citation>
    <scope>NUCLEOTIDE SEQUENCE [LARGE SCALE GENOMIC DNA]</scope>
</reference>
<evidence type="ECO:0008006" key="4">
    <source>
        <dbReference type="Google" id="ProtNLM"/>
    </source>
</evidence>
<proteinExistence type="predicted"/>
<gene>
    <name evidence="2" type="ORF">LSCM4_00217</name>
</gene>
<feature type="compositionally biased region" description="Low complexity" evidence="1">
    <location>
        <begin position="58"/>
        <end position="71"/>
    </location>
</feature>
<feature type="compositionally biased region" description="Low complexity" evidence="1">
    <location>
        <begin position="119"/>
        <end position="137"/>
    </location>
</feature>